<organism evidence="1 2">
    <name type="scientific">Panagrolaimus sp. JU765</name>
    <dbReference type="NCBI Taxonomy" id="591449"/>
    <lineage>
        <taxon>Eukaryota</taxon>
        <taxon>Metazoa</taxon>
        <taxon>Ecdysozoa</taxon>
        <taxon>Nematoda</taxon>
        <taxon>Chromadorea</taxon>
        <taxon>Rhabditida</taxon>
        <taxon>Tylenchina</taxon>
        <taxon>Panagrolaimomorpha</taxon>
        <taxon>Panagrolaimoidea</taxon>
        <taxon>Panagrolaimidae</taxon>
        <taxon>Panagrolaimus</taxon>
    </lineage>
</organism>
<dbReference type="WBParaSite" id="JU765_v2.g10921.t1">
    <property type="protein sequence ID" value="JU765_v2.g10921.t1"/>
    <property type="gene ID" value="JU765_v2.g10921"/>
</dbReference>
<evidence type="ECO:0000313" key="1">
    <source>
        <dbReference type="Proteomes" id="UP000887576"/>
    </source>
</evidence>
<protein>
    <submittedName>
        <fullName evidence="2">Uncharacterized protein</fullName>
    </submittedName>
</protein>
<evidence type="ECO:0000313" key="2">
    <source>
        <dbReference type="WBParaSite" id="JU765_v2.g10921.t1"/>
    </source>
</evidence>
<dbReference type="Proteomes" id="UP000887576">
    <property type="component" value="Unplaced"/>
</dbReference>
<accession>A0AC34PY11</accession>
<name>A0AC34PY11_9BILA</name>
<sequence length="92" mass="10538">LTDRSGTNLDSWELIYADENLIHRQNFYSTSTDLINIVLDTPCGVLVKKDQDCLMRHKIPVQLRSVVGNEQLISKKPIELLDNRNGKLICEK</sequence>
<proteinExistence type="predicted"/>
<reference evidence="2" key="1">
    <citation type="submission" date="2025-08" db="UniProtKB">
        <authorList>
            <consortium name="WormBaseParasite"/>
        </authorList>
    </citation>
    <scope>IDENTIFICATION</scope>
</reference>